<evidence type="ECO:0000313" key="3">
    <source>
        <dbReference type="Proteomes" id="UP000225277"/>
    </source>
</evidence>
<proteinExistence type="predicted"/>
<feature type="compositionally biased region" description="Basic and acidic residues" evidence="1">
    <location>
        <begin position="158"/>
        <end position="174"/>
    </location>
</feature>
<sequence length="209" mass="23184">MASKASKPLFNTIIDRIPLRPVNCTTFVATKVIASDECHPLHIKTRRRLAAFDPQGFYWRVNCPIDISKKAVVRNACKGEFKKAFTRALAEAGLGGDGRPLDPAGKQQRLTGAVLLSIVKDPARVLTATKADLRRETGELVKKLLAKQEQPTHRNPWRRNEQPERGPRRPERDVAGTVPGRWNGRSRYGMAANKADSPVARFNPTGTTP</sequence>
<evidence type="ECO:0000313" key="2">
    <source>
        <dbReference type="EMBL" id="CZT25321.1"/>
    </source>
</evidence>
<reference evidence="2 3" key="1">
    <citation type="submission" date="2016-03" db="EMBL/GenBank/DDBJ databases">
        <authorList>
            <person name="Ploux O."/>
        </authorList>
    </citation>
    <scope>NUCLEOTIDE SEQUENCE [LARGE SCALE GENOMIC DNA]</scope>
    <source>
        <strain evidence="2 3">URUG2</strain>
    </source>
</reference>
<dbReference type="Proteomes" id="UP000225277">
    <property type="component" value="Unassembled WGS sequence"/>
</dbReference>
<accession>A0A2D3VL10</accession>
<dbReference type="AlphaFoldDB" id="A0A2D3VL10"/>
<dbReference type="OrthoDB" id="5238363at2759"/>
<keyword evidence="3" id="KW-1185">Reference proteome</keyword>
<dbReference type="GeneID" id="35606082"/>
<dbReference type="STRING" id="112498.A0A2D3VL10"/>
<gene>
    <name evidence="2" type="ORF">RCC_11049</name>
</gene>
<dbReference type="RefSeq" id="XP_023632044.1">
    <property type="nucleotide sequence ID" value="XM_023776276.1"/>
</dbReference>
<protein>
    <submittedName>
        <fullName evidence="2">Uncharacterized protein</fullName>
    </submittedName>
</protein>
<dbReference type="EMBL" id="FJUY01000026">
    <property type="protein sequence ID" value="CZT25321.1"/>
    <property type="molecule type" value="Genomic_DNA"/>
</dbReference>
<feature type="region of interest" description="Disordered" evidence="1">
    <location>
        <begin position="144"/>
        <end position="209"/>
    </location>
</feature>
<name>A0A2D3VL10_9PEZI</name>
<organism evidence="2 3">
    <name type="scientific">Ramularia collo-cygni</name>
    <dbReference type="NCBI Taxonomy" id="112498"/>
    <lineage>
        <taxon>Eukaryota</taxon>
        <taxon>Fungi</taxon>
        <taxon>Dikarya</taxon>
        <taxon>Ascomycota</taxon>
        <taxon>Pezizomycotina</taxon>
        <taxon>Dothideomycetes</taxon>
        <taxon>Dothideomycetidae</taxon>
        <taxon>Mycosphaerellales</taxon>
        <taxon>Mycosphaerellaceae</taxon>
        <taxon>Ramularia</taxon>
    </lineage>
</organism>
<evidence type="ECO:0000256" key="1">
    <source>
        <dbReference type="SAM" id="MobiDB-lite"/>
    </source>
</evidence>